<protein>
    <submittedName>
        <fullName evidence="1">Uncharacterized protein</fullName>
    </submittedName>
</protein>
<proteinExistence type="predicted"/>
<dbReference type="Proteomes" id="UP001139411">
    <property type="component" value="Unassembled WGS sequence"/>
</dbReference>
<organism evidence="1 2">
    <name type="scientific">Dyadobacter chenhuakuii</name>
    <dbReference type="NCBI Taxonomy" id="2909339"/>
    <lineage>
        <taxon>Bacteria</taxon>
        <taxon>Pseudomonadati</taxon>
        <taxon>Bacteroidota</taxon>
        <taxon>Cytophagia</taxon>
        <taxon>Cytophagales</taxon>
        <taxon>Spirosomataceae</taxon>
        <taxon>Dyadobacter</taxon>
    </lineage>
</organism>
<dbReference type="AlphaFoldDB" id="A0A9X1TQE6"/>
<feature type="non-terminal residue" evidence="1">
    <location>
        <position position="91"/>
    </location>
</feature>
<accession>A0A9X1TQE6</accession>
<evidence type="ECO:0000313" key="2">
    <source>
        <dbReference type="Proteomes" id="UP001139411"/>
    </source>
</evidence>
<comment type="caution">
    <text evidence="1">The sequence shown here is derived from an EMBL/GenBank/DDBJ whole genome shotgun (WGS) entry which is preliminary data.</text>
</comment>
<dbReference type="EMBL" id="JAKFFV010000001">
    <property type="protein sequence ID" value="MCF2496704.1"/>
    <property type="molecule type" value="Genomic_DNA"/>
</dbReference>
<dbReference type="RefSeq" id="WP_235176356.1">
    <property type="nucleotide sequence ID" value="NZ_JAKFFV010000001.1"/>
</dbReference>
<name>A0A9X1TQE6_9BACT</name>
<sequence length="91" mass="10265">MSALEREPFLGFWEVDLAKQPVLSCPEVVALLGYEVSKYADGWSFLKLVVDSTELFKLKRSIILASKTLPAKPFKHNLTLKHKEGSLIYLA</sequence>
<evidence type="ECO:0000313" key="1">
    <source>
        <dbReference type="EMBL" id="MCF2496704.1"/>
    </source>
</evidence>
<reference evidence="1" key="1">
    <citation type="submission" date="2022-01" db="EMBL/GenBank/DDBJ databases">
        <title>Novel species in genus Dyadobacter.</title>
        <authorList>
            <person name="Ma C."/>
        </authorList>
    </citation>
    <scope>NUCLEOTIDE SEQUENCE</scope>
    <source>
        <strain evidence="1">CY357</strain>
    </source>
</reference>
<gene>
    <name evidence="1" type="ORF">L0661_00195</name>
</gene>